<evidence type="ECO:0000313" key="1">
    <source>
        <dbReference type="EMBL" id="MFF4026911.1"/>
    </source>
</evidence>
<evidence type="ECO:0008006" key="3">
    <source>
        <dbReference type="Google" id="ProtNLM"/>
    </source>
</evidence>
<dbReference type="RefSeq" id="WP_387131904.1">
    <property type="nucleotide sequence ID" value="NZ_JBIATK010000012.1"/>
</dbReference>
<protein>
    <recommendedName>
        <fullName evidence="3">Transposase</fullName>
    </recommendedName>
</protein>
<accession>A0ABW6TL98</accession>
<proteinExistence type="predicted"/>
<name>A0ABW6TL98_9NOCA</name>
<keyword evidence="2" id="KW-1185">Reference proteome</keyword>
<gene>
    <name evidence="1" type="ORF">ACFYY5_29085</name>
</gene>
<sequence length="69" mass="8237">MSQPDVFKASIRSYLETQRCGCRVRVWHVFYYRVHENSWYLVGQDKLENWATAMEYVCGTLKASNRDRS</sequence>
<dbReference type="EMBL" id="JBIATK010000012">
    <property type="protein sequence ID" value="MFF4026911.1"/>
    <property type="molecule type" value="Genomic_DNA"/>
</dbReference>
<comment type="caution">
    <text evidence="1">The sequence shown here is derived from an EMBL/GenBank/DDBJ whole genome shotgun (WGS) entry which is preliminary data.</text>
</comment>
<evidence type="ECO:0000313" key="2">
    <source>
        <dbReference type="Proteomes" id="UP001602089"/>
    </source>
</evidence>
<dbReference type="Proteomes" id="UP001602089">
    <property type="component" value="Unassembled WGS sequence"/>
</dbReference>
<organism evidence="1 2">
    <name type="scientific">Nocardia elegans</name>
    <dbReference type="NCBI Taxonomy" id="300029"/>
    <lineage>
        <taxon>Bacteria</taxon>
        <taxon>Bacillati</taxon>
        <taxon>Actinomycetota</taxon>
        <taxon>Actinomycetes</taxon>
        <taxon>Mycobacteriales</taxon>
        <taxon>Nocardiaceae</taxon>
        <taxon>Nocardia</taxon>
    </lineage>
</organism>
<reference evidence="1 2" key="1">
    <citation type="submission" date="2024-10" db="EMBL/GenBank/DDBJ databases">
        <title>The Natural Products Discovery Center: Release of the First 8490 Sequenced Strains for Exploring Actinobacteria Biosynthetic Diversity.</title>
        <authorList>
            <person name="Kalkreuter E."/>
            <person name="Kautsar S.A."/>
            <person name="Yang D."/>
            <person name="Bader C.D."/>
            <person name="Teijaro C.N."/>
            <person name="Fluegel L."/>
            <person name="Davis C.M."/>
            <person name="Simpson J.R."/>
            <person name="Lauterbach L."/>
            <person name="Steele A.D."/>
            <person name="Gui C."/>
            <person name="Meng S."/>
            <person name="Li G."/>
            <person name="Viehrig K."/>
            <person name="Ye F."/>
            <person name="Su P."/>
            <person name="Kiefer A.F."/>
            <person name="Nichols A."/>
            <person name="Cepeda A.J."/>
            <person name="Yan W."/>
            <person name="Fan B."/>
            <person name="Jiang Y."/>
            <person name="Adhikari A."/>
            <person name="Zheng C.-J."/>
            <person name="Schuster L."/>
            <person name="Cowan T.M."/>
            <person name="Smanski M.J."/>
            <person name="Chevrette M.G."/>
            <person name="De Carvalho L.P.S."/>
            <person name="Shen B."/>
        </authorList>
    </citation>
    <scope>NUCLEOTIDE SEQUENCE [LARGE SCALE GENOMIC DNA]</scope>
    <source>
        <strain evidence="1 2">NPDC001867</strain>
    </source>
</reference>